<dbReference type="AlphaFoldDB" id="A0A2I0HMC5"/>
<accession>A0A2I0HMC5</accession>
<dbReference type="EMBL" id="PGOL01007325">
    <property type="protein sequence ID" value="PKI32828.1"/>
    <property type="molecule type" value="Genomic_DNA"/>
</dbReference>
<evidence type="ECO:0000313" key="1">
    <source>
        <dbReference type="EMBL" id="PKI32828.1"/>
    </source>
</evidence>
<reference evidence="1 2" key="1">
    <citation type="submission" date="2017-11" db="EMBL/GenBank/DDBJ databases">
        <title>De-novo sequencing of pomegranate (Punica granatum L.) genome.</title>
        <authorList>
            <person name="Akparov Z."/>
            <person name="Amiraslanov A."/>
            <person name="Hajiyeva S."/>
            <person name="Abbasov M."/>
            <person name="Kaur K."/>
            <person name="Hamwieh A."/>
            <person name="Solovyev V."/>
            <person name="Salamov A."/>
            <person name="Braich B."/>
            <person name="Kosarev P."/>
            <person name="Mahmoud A."/>
            <person name="Hajiyev E."/>
            <person name="Babayeva S."/>
            <person name="Izzatullayeva V."/>
            <person name="Mammadov A."/>
            <person name="Mammadov A."/>
            <person name="Sharifova S."/>
            <person name="Ojaghi J."/>
            <person name="Eynullazada K."/>
            <person name="Bayramov B."/>
            <person name="Abdulazimova A."/>
            <person name="Shahmuradov I."/>
        </authorList>
    </citation>
    <scope>NUCLEOTIDE SEQUENCE [LARGE SCALE GENOMIC DNA]</scope>
    <source>
        <strain evidence="2">cv. AG2017</strain>
        <tissue evidence="1">Leaf</tissue>
    </source>
</reference>
<organism evidence="1 2">
    <name type="scientific">Punica granatum</name>
    <name type="common">Pomegranate</name>
    <dbReference type="NCBI Taxonomy" id="22663"/>
    <lineage>
        <taxon>Eukaryota</taxon>
        <taxon>Viridiplantae</taxon>
        <taxon>Streptophyta</taxon>
        <taxon>Embryophyta</taxon>
        <taxon>Tracheophyta</taxon>
        <taxon>Spermatophyta</taxon>
        <taxon>Magnoliopsida</taxon>
        <taxon>eudicotyledons</taxon>
        <taxon>Gunneridae</taxon>
        <taxon>Pentapetalae</taxon>
        <taxon>rosids</taxon>
        <taxon>malvids</taxon>
        <taxon>Myrtales</taxon>
        <taxon>Lythraceae</taxon>
        <taxon>Punica</taxon>
    </lineage>
</organism>
<name>A0A2I0HMC5_PUNGR</name>
<gene>
    <name evidence="1" type="ORF">CRG98_046781</name>
</gene>
<proteinExistence type="predicted"/>
<feature type="non-terminal residue" evidence="1">
    <location>
        <position position="66"/>
    </location>
</feature>
<evidence type="ECO:0000313" key="2">
    <source>
        <dbReference type="Proteomes" id="UP000233551"/>
    </source>
</evidence>
<comment type="caution">
    <text evidence="1">The sequence shown here is derived from an EMBL/GenBank/DDBJ whole genome shotgun (WGS) entry which is preliminary data.</text>
</comment>
<keyword evidence="2" id="KW-1185">Reference proteome</keyword>
<protein>
    <submittedName>
        <fullName evidence="1">Uncharacterized protein</fullName>
    </submittedName>
</protein>
<dbReference type="Proteomes" id="UP000233551">
    <property type="component" value="Unassembled WGS sequence"/>
</dbReference>
<sequence>MHVRGARCTGSAAGMHGRRAACTGRGQARGRAGVRAGCAGVRWALACAGVHMRAGMRGCARGWRWQ</sequence>